<protein>
    <recommendedName>
        <fullName evidence="3">Protein-tyrosine sulfotransferase</fullName>
    </recommendedName>
</protein>
<keyword evidence="2" id="KW-1185">Reference proteome</keyword>
<accession>A0ABP0IVR2</accession>
<dbReference type="SUPFAM" id="SSF52540">
    <property type="entry name" value="P-loop containing nucleoside triphosphate hydrolases"/>
    <property type="match status" value="1"/>
</dbReference>
<dbReference type="InterPro" id="IPR027417">
    <property type="entry name" value="P-loop_NTPase"/>
</dbReference>
<organism evidence="1 2">
    <name type="scientific">Durusdinium trenchii</name>
    <dbReference type="NCBI Taxonomy" id="1381693"/>
    <lineage>
        <taxon>Eukaryota</taxon>
        <taxon>Sar</taxon>
        <taxon>Alveolata</taxon>
        <taxon>Dinophyceae</taxon>
        <taxon>Suessiales</taxon>
        <taxon>Symbiodiniaceae</taxon>
        <taxon>Durusdinium</taxon>
    </lineage>
</organism>
<gene>
    <name evidence="1" type="ORF">SCF082_LOCUS8918</name>
</gene>
<evidence type="ECO:0000313" key="1">
    <source>
        <dbReference type="EMBL" id="CAK9006186.1"/>
    </source>
</evidence>
<comment type="caution">
    <text evidence="1">The sequence shown here is derived from an EMBL/GenBank/DDBJ whole genome shotgun (WGS) entry which is preliminary data.</text>
</comment>
<sequence length="491" mass="54337">MTGTVAGLVKAMEAAESLQWAPIGLPKNLAGGFTGALKQWRYAYRVLLMRFKKCKLLGRLYYDVAGEIDIIGGSSRAVSTALCLSKRVLQARAEAALLLSLMLNSHAPEAIFQLTPELLQNGTGLHLTRLARFQDFKLDWLVLGTAKCSTTSLQYNLGIHPDIRLKSTHATTFSHSLLYSSSRFLPLHSLQREFSSHLPSALLGHPDHGKVGGTTQGLHRPLVGCSLVADMEPAYEEGTGNILSSLRSDAAAEHFLYPFLLWTLLSAKPQIKMMYVVRDAERIRGNHFLCRCMRGTLFSCVSTKSMLTIASCADLSCFDPLECFLSWNSWKSIVPPWCPNFSSECWHSVGHCRMSQAIELVCSLEIEDGAVEHVQKPEAPCSTYAGRLALMTTSQTAEPKALAAAARFLGRSPMIYSTETARVQYMNLGKSGRHDKTVLCGRRVGWRVRWRLREIFQEEYGRLAGLLAQFQLVDGSAEGMLAARDWTCPGD</sequence>
<dbReference type="EMBL" id="CAXAMM010005136">
    <property type="protein sequence ID" value="CAK9006186.1"/>
    <property type="molecule type" value="Genomic_DNA"/>
</dbReference>
<name>A0ABP0IVR2_9DINO</name>
<evidence type="ECO:0000313" key="2">
    <source>
        <dbReference type="Proteomes" id="UP001642464"/>
    </source>
</evidence>
<dbReference type="Proteomes" id="UP001642464">
    <property type="component" value="Unassembled WGS sequence"/>
</dbReference>
<reference evidence="1 2" key="1">
    <citation type="submission" date="2024-02" db="EMBL/GenBank/DDBJ databases">
        <authorList>
            <person name="Chen Y."/>
            <person name="Shah S."/>
            <person name="Dougan E. K."/>
            <person name="Thang M."/>
            <person name="Chan C."/>
        </authorList>
    </citation>
    <scope>NUCLEOTIDE SEQUENCE [LARGE SCALE GENOMIC DNA]</scope>
</reference>
<proteinExistence type="predicted"/>
<evidence type="ECO:0008006" key="3">
    <source>
        <dbReference type="Google" id="ProtNLM"/>
    </source>
</evidence>